<keyword evidence="6" id="KW-0347">Helicase</keyword>
<dbReference type="GO" id="GO:0005829">
    <property type="term" value="C:cytosol"/>
    <property type="evidence" value="ECO:0007669"/>
    <property type="project" value="TreeGrafter"/>
</dbReference>
<dbReference type="VEuPathDB" id="VectorBase:GPPI001610"/>
<dbReference type="SMART" id="SM00487">
    <property type="entry name" value="DEXDc"/>
    <property type="match status" value="1"/>
</dbReference>
<dbReference type="InterPro" id="IPR014001">
    <property type="entry name" value="Helicase_ATP-bd"/>
</dbReference>
<dbReference type="PROSITE" id="PS51194">
    <property type="entry name" value="HELICASE_CTER"/>
    <property type="match status" value="1"/>
</dbReference>
<dbReference type="GO" id="GO:0005730">
    <property type="term" value="C:nucleolus"/>
    <property type="evidence" value="ECO:0007669"/>
    <property type="project" value="UniProtKB-SubCell"/>
</dbReference>
<dbReference type="GO" id="GO:0003724">
    <property type="term" value="F:RNA helicase activity"/>
    <property type="evidence" value="ECO:0007669"/>
    <property type="project" value="UniProtKB-EC"/>
</dbReference>
<dbReference type="Pfam" id="PF00270">
    <property type="entry name" value="DEAD"/>
    <property type="match status" value="1"/>
</dbReference>
<dbReference type="GO" id="GO:0005524">
    <property type="term" value="F:ATP binding"/>
    <property type="evidence" value="ECO:0007669"/>
    <property type="project" value="UniProtKB-KW"/>
</dbReference>
<feature type="domain" description="Helicase C-terminal" evidence="15">
    <location>
        <begin position="376"/>
        <end position="541"/>
    </location>
</feature>
<reference evidence="18" key="1">
    <citation type="submission" date="2015-01" db="EMBL/GenBank/DDBJ databases">
        <authorList>
            <person name="Aksoy S."/>
            <person name="Warren W."/>
            <person name="Wilson R.K."/>
        </authorList>
    </citation>
    <scope>NUCLEOTIDE SEQUENCE [LARGE SCALE GENOMIC DNA]</scope>
    <source>
        <strain evidence="18">IAEA</strain>
    </source>
</reference>
<feature type="short sequence motif" description="Q motif" evidence="11">
    <location>
        <begin position="159"/>
        <end position="187"/>
    </location>
</feature>
<sequence>MDLIATIEEDAEVENLSENSDVEIEYQPTKLKQKKITEFEKGFEFVSSVKEYNQDTWDDLMKYVKRKARTKTDDKIAERLKKRTTDNIQQDDGVEETDGEIPLSDDELKHDNLRLREKKQIKKKQKSKSSTDVDHPADDEEEGEKMKFEESVESNESITSFYQMNLSRPLMRAIGVLGYIYPTPIQASTIPIAMLGRDICGCAATGTGKTAAYMLPTLERLLYRPMNNRTITRVLVLVPTRELGAQVYQVTKQLCQFTSIDVGLAIGGLDVKAQELVLRQNPDIVIATPGRLIDHIKNTPSFSLDSIEVLILDEADRMLDEYFAEQMKEIINSCAKTRQTMLFSATMSEQVKDLAAVSLNKPVKVFVNNNQQVAFNLRQEFIRIREDKEGDREPILASLICRTFHDHCMIFVQTKKQAHRLHILLGLLGIKAGELHGNLTQQQRLESLKKFKDEQIDVLIATDVAARGLDIVGVKTVINFVMPITTEHYIHRVGRTARAGRAGISVSLAGEKERKIVKDVIKNAEGSIKNRIIPPEIIEKYRRKLTALEAEIQHILDEEQYERQLAKAEQQLSKTERKLLANQPNEKRQWFQTKKQREEEKVRLQVTPNDNTSKTLKKGKGSKRPVYGGDGEDGPPVKELKSKKKKPDIKPKTPEQLAKERALKEIEKVSLVRAKMSKLRQRASKLGATTEGSKLDNNAGLNNRQKSKRHGHSAFTNDLTDVSRSGALRLRSEANRHKKMTKLAAKKKISTVKLTNKSGQNKFNKGRAMPTELDETLLDPLSVSEKGGLEKEHTRNTRALKFGGGCGYNPCGGGGGGGGYRPGYGGGYRPGYGGGGGFRPGYGGGGGFRPGYGGGGGYRPGYGGGGGYRPGFGGGGGFRPGGGGGGCPGGCGNSGATATASASSHGWVPSERVLHLGLRFYEEWNWNEMSKLKHLRSVYMEQFCQPSEVGQRVCNAWLYHALKHCRKLVDIEHSGDALETYRPEINAYSLLLPNELVHPQSLDLCDCVPLFWDFVGYYVKNTTYYAIASAINFLFESAVIALFGLMALASILLLVSDIYRQHNRKRVEKVLHTTRALEKCKQLVPQLRLHMAREELRHLSINYFMESVEFWASDGTSMFVVYTASKLALLDNEPGCVTLRNGYHVRVTVGTTEINKRFCFAPTQADRSKMSPFLLDEIDFSVCASMSN</sequence>
<dbReference type="GO" id="GO:0006364">
    <property type="term" value="P:rRNA processing"/>
    <property type="evidence" value="ECO:0007669"/>
    <property type="project" value="UniProtKB-ARBA"/>
</dbReference>
<dbReference type="InterPro" id="IPR001650">
    <property type="entry name" value="Helicase_C-like"/>
</dbReference>
<evidence type="ECO:0000256" key="10">
    <source>
        <dbReference type="ARBA" id="ARBA00047984"/>
    </source>
</evidence>
<evidence type="ECO:0000259" key="16">
    <source>
        <dbReference type="PROSITE" id="PS51195"/>
    </source>
</evidence>
<feature type="compositionally biased region" description="Basic and acidic residues" evidence="12">
    <location>
        <begin position="577"/>
        <end position="603"/>
    </location>
</feature>
<feature type="region of interest" description="Disordered" evidence="12">
    <location>
        <begin position="69"/>
        <end position="152"/>
    </location>
</feature>
<keyword evidence="18" id="KW-1185">Reference proteome</keyword>
<evidence type="ECO:0000256" key="1">
    <source>
        <dbReference type="ARBA" id="ARBA00004604"/>
    </source>
</evidence>
<dbReference type="STRING" id="67801.A0A1B0AM76"/>
<comment type="similarity">
    <text evidence="9">Belongs to the DEAD box helicase family. DDX27/DRS1 subfamily.</text>
</comment>
<dbReference type="SUPFAM" id="SSF52540">
    <property type="entry name" value="P-loop containing nucleoside triphosphate hydrolases"/>
    <property type="match status" value="1"/>
</dbReference>
<dbReference type="PROSITE" id="PS51192">
    <property type="entry name" value="HELICASE_ATP_BIND_1"/>
    <property type="match status" value="1"/>
</dbReference>
<evidence type="ECO:0000313" key="17">
    <source>
        <dbReference type="EnsemblMetazoa" id="GPPI001610-PA"/>
    </source>
</evidence>
<keyword evidence="3" id="KW-0690">Ribosome biogenesis</keyword>
<evidence type="ECO:0000259" key="15">
    <source>
        <dbReference type="PROSITE" id="PS51194"/>
    </source>
</evidence>
<dbReference type="Proteomes" id="UP000092460">
    <property type="component" value="Unassembled WGS sequence"/>
</dbReference>
<feature type="compositionally biased region" description="Basic residues" evidence="12">
    <location>
        <begin position="116"/>
        <end position="127"/>
    </location>
</feature>
<evidence type="ECO:0000256" key="12">
    <source>
        <dbReference type="SAM" id="MobiDB-lite"/>
    </source>
</evidence>
<dbReference type="GO" id="GO:0016787">
    <property type="term" value="F:hydrolase activity"/>
    <property type="evidence" value="ECO:0007669"/>
    <property type="project" value="UniProtKB-KW"/>
</dbReference>
<dbReference type="GO" id="GO:0003676">
    <property type="term" value="F:nucleic acid binding"/>
    <property type="evidence" value="ECO:0007669"/>
    <property type="project" value="InterPro"/>
</dbReference>
<dbReference type="PROSITE" id="PS00039">
    <property type="entry name" value="DEAD_ATP_HELICASE"/>
    <property type="match status" value="1"/>
</dbReference>
<keyword evidence="4" id="KW-0547">Nucleotide-binding</keyword>
<keyword evidence="7" id="KW-0067">ATP-binding</keyword>
<feature type="compositionally biased region" description="Acidic residues" evidence="12">
    <location>
        <begin position="92"/>
        <end position="105"/>
    </location>
</feature>
<keyword evidence="5" id="KW-0378">Hydrolase</keyword>
<feature type="compositionally biased region" description="Basic and acidic residues" evidence="12">
    <location>
        <begin position="648"/>
        <end position="657"/>
    </location>
</feature>
<dbReference type="InterPro" id="IPR014014">
    <property type="entry name" value="RNA_helicase_DEAD_Q_motif"/>
</dbReference>
<evidence type="ECO:0000256" key="7">
    <source>
        <dbReference type="ARBA" id="ARBA00022840"/>
    </source>
</evidence>
<dbReference type="InterPro" id="IPR050079">
    <property type="entry name" value="DEAD_box_RNA_helicase"/>
</dbReference>
<evidence type="ECO:0000256" key="3">
    <source>
        <dbReference type="ARBA" id="ARBA00022517"/>
    </source>
</evidence>
<dbReference type="InterPro" id="IPR027417">
    <property type="entry name" value="P-loop_NTPase"/>
</dbReference>
<reference evidence="17" key="2">
    <citation type="submission" date="2020-05" db="UniProtKB">
        <authorList>
            <consortium name="EnsemblMetazoa"/>
        </authorList>
    </citation>
    <scope>IDENTIFICATION</scope>
    <source>
        <strain evidence="17">IAEA</strain>
    </source>
</reference>
<dbReference type="PROSITE" id="PS51195">
    <property type="entry name" value="Q_MOTIF"/>
    <property type="match status" value="1"/>
</dbReference>
<dbReference type="AlphaFoldDB" id="A0A1B0AM76"/>
<evidence type="ECO:0000256" key="13">
    <source>
        <dbReference type="SAM" id="Phobius"/>
    </source>
</evidence>
<keyword evidence="13" id="KW-0812">Transmembrane</keyword>
<evidence type="ECO:0000256" key="4">
    <source>
        <dbReference type="ARBA" id="ARBA00022741"/>
    </source>
</evidence>
<dbReference type="EnsemblMetazoa" id="GPPI001610-RA">
    <property type="protein sequence ID" value="GPPI001610-PA"/>
    <property type="gene ID" value="GPPI001610"/>
</dbReference>
<evidence type="ECO:0000256" key="6">
    <source>
        <dbReference type="ARBA" id="ARBA00022806"/>
    </source>
</evidence>
<accession>A0A1B0AM76</accession>
<dbReference type="CDD" id="cd17947">
    <property type="entry name" value="DEADc_DDX27"/>
    <property type="match status" value="1"/>
</dbReference>
<organism evidence="17 18">
    <name type="scientific">Glossina palpalis gambiensis</name>
    <dbReference type="NCBI Taxonomy" id="67801"/>
    <lineage>
        <taxon>Eukaryota</taxon>
        <taxon>Metazoa</taxon>
        <taxon>Ecdysozoa</taxon>
        <taxon>Arthropoda</taxon>
        <taxon>Hexapoda</taxon>
        <taxon>Insecta</taxon>
        <taxon>Pterygota</taxon>
        <taxon>Neoptera</taxon>
        <taxon>Endopterygota</taxon>
        <taxon>Diptera</taxon>
        <taxon>Brachycera</taxon>
        <taxon>Muscomorpha</taxon>
        <taxon>Hippoboscoidea</taxon>
        <taxon>Glossinidae</taxon>
        <taxon>Glossina</taxon>
    </lineage>
</organism>
<dbReference type="Gene3D" id="3.40.50.300">
    <property type="entry name" value="P-loop containing nucleotide triphosphate hydrolases"/>
    <property type="match status" value="2"/>
</dbReference>
<dbReference type="SMART" id="SM00490">
    <property type="entry name" value="HELICc"/>
    <property type="match status" value="1"/>
</dbReference>
<dbReference type="InterPro" id="IPR000629">
    <property type="entry name" value="RNA-helicase_DEAD-box_CS"/>
</dbReference>
<evidence type="ECO:0000256" key="2">
    <source>
        <dbReference type="ARBA" id="ARBA00012552"/>
    </source>
</evidence>
<evidence type="ECO:0000256" key="11">
    <source>
        <dbReference type="PROSITE-ProRule" id="PRU00552"/>
    </source>
</evidence>
<keyword evidence="13" id="KW-0472">Membrane</keyword>
<keyword evidence="13" id="KW-1133">Transmembrane helix</keyword>
<dbReference type="EC" id="3.6.4.13" evidence="2"/>
<comment type="subcellular location">
    <subcellularLocation>
        <location evidence="1">Nucleus</location>
        <location evidence="1">Nucleolus</location>
    </subcellularLocation>
</comment>
<feature type="domain" description="DEAD-box RNA helicase Q" evidence="16">
    <location>
        <begin position="159"/>
        <end position="187"/>
    </location>
</feature>
<dbReference type="InterPro" id="IPR011545">
    <property type="entry name" value="DEAD/DEAH_box_helicase_dom"/>
</dbReference>
<feature type="region of interest" description="Disordered" evidence="12">
    <location>
        <begin position="682"/>
        <end position="718"/>
    </location>
</feature>
<dbReference type="EMBL" id="JXJN01000365">
    <property type="status" value="NOT_ANNOTATED_CDS"/>
    <property type="molecule type" value="Genomic_DNA"/>
</dbReference>
<comment type="catalytic activity">
    <reaction evidence="10">
        <text>ATP + H2O = ADP + phosphate + H(+)</text>
        <dbReference type="Rhea" id="RHEA:13065"/>
        <dbReference type="ChEBI" id="CHEBI:15377"/>
        <dbReference type="ChEBI" id="CHEBI:15378"/>
        <dbReference type="ChEBI" id="CHEBI:30616"/>
        <dbReference type="ChEBI" id="CHEBI:43474"/>
        <dbReference type="ChEBI" id="CHEBI:456216"/>
        <dbReference type="EC" id="3.6.4.13"/>
    </reaction>
</comment>
<name>A0A1B0AM76_9MUSC</name>
<feature type="compositionally biased region" description="Polar residues" evidence="12">
    <location>
        <begin position="690"/>
        <end position="704"/>
    </location>
</feature>
<feature type="domain" description="Helicase ATP-binding" evidence="14">
    <location>
        <begin position="190"/>
        <end position="365"/>
    </location>
</feature>
<dbReference type="Pfam" id="PF00271">
    <property type="entry name" value="Helicase_C"/>
    <property type="match status" value="1"/>
</dbReference>
<feature type="compositionally biased region" description="Basic and acidic residues" evidence="12">
    <location>
        <begin position="70"/>
        <end position="85"/>
    </location>
</feature>
<evidence type="ECO:0000256" key="9">
    <source>
        <dbReference type="ARBA" id="ARBA00043999"/>
    </source>
</evidence>
<keyword evidence="8" id="KW-0539">Nucleus</keyword>
<feature type="transmembrane region" description="Helical" evidence="13">
    <location>
        <begin position="1033"/>
        <end position="1055"/>
    </location>
</feature>
<feature type="compositionally biased region" description="Basic and acidic residues" evidence="12">
    <location>
        <begin position="106"/>
        <end position="115"/>
    </location>
</feature>
<dbReference type="PANTHER" id="PTHR47959:SF1">
    <property type="entry name" value="ATP-DEPENDENT RNA HELICASE DBPA"/>
    <property type="match status" value="1"/>
</dbReference>
<dbReference type="PANTHER" id="PTHR47959">
    <property type="entry name" value="ATP-DEPENDENT RNA HELICASE RHLE-RELATED"/>
    <property type="match status" value="1"/>
</dbReference>
<proteinExistence type="inferred from homology"/>
<feature type="region of interest" description="Disordered" evidence="12">
    <location>
        <begin position="577"/>
        <end position="657"/>
    </location>
</feature>
<evidence type="ECO:0000256" key="5">
    <source>
        <dbReference type="ARBA" id="ARBA00022801"/>
    </source>
</evidence>
<evidence type="ECO:0000313" key="18">
    <source>
        <dbReference type="Proteomes" id="UP000092460"/>
    </source>
</evidence>
<dbReference type="FunFam" id="3.40.50.300:FF:000842">
    <property type="entry name" value="ATP-dependent RNA helicase DRS1"/>
    <property type="match status" value="1"/>
</dbReference>
<evidence type="ECO:0000256" key="8">
    <source>
        <dbReference type="ARBA" id="ARBA00023242"/>
    </source>
</evidence>
<evidence type="ECO:0000259" key="14">
    <source>
        <dbReference type="PROSITE" id="PS51192"/>
    </source>
</evidence>
<dbReference type="CDD" id="cd18787">
    <property type="entry name" value="SF2_C_DEAD"/>
    <property type="match status" value="1"/>
</dbReference>
<protein>
    <recommendedName>
        <fullName evidence="2">RNA helicase</fullName>
        <ecNumber evidence="2">3.6.4.13</ecNumber>
    </recommendedName>
</protein>
<dbReference type="GO" id="GO:0010468">
    <property type="term" value="P:regulation of gene expression"/>
    <property type="evidence" value="ECO:0007669"/>
    <property type="project" value="UniProtKB-ARBA"/>
</dbReference>